<dbReference type="InterPro" id="IPR011493">
    <property type="entry name" value="GLUG"/>
</dbReference>
<gene>
    <name evidence="3" type="ORF">MGWOODY_Tha1985</name>
</gene>
<dbReference type="GO" id="GO:0005509">
    <property type="term" value="F:calcium ion binding"/>
    <property type="evidence" value="ECO:0007669"/>
    <property type="project" value="InterPro"/>
</dbReference>
<sequence>MKYAVFKYLCIGLLCSLVVACGGEDSAVAAQNSQSPSPLSDKDGDGVVDTEDAFPRDASETKDSDGDGKGDNSDAFPFDASETKDSDRDGVGDNADLFPFDASETIDTDGDGIGDHRDTDDDNDDVLDVDDDLPKDPTESVDYDHDGIGNNADTDDDNDGVLDADDAFPEDEDETADFDGNGVGDNADTDDDKDGVADVEDLYPFDASEWADTDGDGVPDNADAFPRNASETLDSDGDGVGDNSDVSKFDPAVTINDDGDGVAAEDDVDDDDDGLIEISTVEQLDWIRNDLTGATLNNGTSSSDLGCRVDTGCIGYELVKNLDFASSAGYVPDATNGWMPIGSVDQPFTAIFDGNDYEIRNLEISRGDSDNIGLFGYIANAEVRNLVLSGASAYVVGGRYVGAVVGSAHDSTISNMYITIPVYGDESVGGVVGLAETTVLDFLSTVGDVSGDSMLVGGVAGAVYGSTISRSSATGDVSGHYNVGALLGGIEDSTVSSSYARGEVSALNNAGSLIGESYLSSLSTSFATGAVVTSPDADYSPLDVVVEYFGGLTGYLFDSNISASYWATDATGLGVDTGIAFGDNSIDTFGVNDSVLRCPTEADAGGCIAGANLYVGWADIDHDFDMGASTLAIAPWNFGNSSVLPTLLLKTTP</sequence>
<dbReference type="Gene3D" id="2.160.20.110">
    <property type="match status" value="1"/>
</dbReference>
<dbReference type="PANTHER" id="PTHR10199">
    <property type="entry name" value="THROMBOSPONDIN"/>
    <property type="match status" value="1"/>
</dbReference>
<name>A0A160TF26_9ZZZZ</name>
<feature type="compositionally biased region" description="Acidic residues" evidence="1">
    <location>
        <begin position="153"/>
        <end position="177"/>
    </location>
</feature>
<dbReference type="EMBL" id="CZQC01000044">
    <property type="protein sequence ID" value="CUS41519.1"/>
    <property type="molecule type" value="Genomic_DNA"/>
</dbReference>
<reference evidence="3" key="1">
    <citation type="submission" date="2015-10" db="EMBL/GenBank/DDBJ databases">
        <authorList>
            <person name="Gilbert D.G."/>
        </authorList>
    </citation>
    <scope>NUCLEOTIDE SEQUENCE</scope>
</reference>
<dbReference type="GO" id="GO:0004222">
    <property type="term" value="F:metalloendopeptidase activity"/>
    <property type="evidence" value="ECO:0007669"/>
    <property type="project" value="UniProtKB-EC"/>
</dbReference>
<dbReference type="PROSITE" id="PS51257">
    <property type="entry name" value="PROKAR_LIPOPROTEIN"/>
    <property type="match status" value="1"/>
</dbReference>
<feature type="compositionally biased region" description="Acidic residues" evidence="1">
    <location>
        <begin position="257"/>
        <end position="271"/>
    </location>
</feature>
<proteinExistence type="predicted"/>
<dbReference type="PANTHER" id="PTHR10199:SF100">
    <property type="entry name" value="THROMBOSPONDIN, ISOFORM A"/>
    <property type="match status" value="1"/>
</dbReference>
<dbReference type="InterPro" id="IPR028974">
    <property type="entry name" value="TSP_type-3_rpt"/>
</dbReference>
<evidence type="ECO:0000259" key="2">
    <source>
        <dbReference type="Pfam" id="PF07581"/>
    </source>
</evidence>
<evidence type="ECO:0000313" key="3">
    <source>
        <dbReference type="EMBL" id="CUS41519.1"/>
    </source>
</evidence>
<feature type="compositionally biased region" description="Basic and acidic residues" evidence="1">
    <location>
        <begin position="53"/>
        <end position="72"/>
    </location>
</feature>
<feature type="compositionally biased region" description="Acidic residues" evidence="1">
    <location>
        <begin position="187"/>
        <end position="217"/>
    </location>
</feature>
<evidence type="ECO:0000256" key="1">
    <source>
        <dbReference type="SAM" id="MobiDB-lite"/>
    </source>
</evidence>
<feature type="region of interest" description="Disordered" evidence="1">
    <location>
        <begin position="28"/>
        <end position="271"/>
    </location>
</feature>
<dbReference type="Gene3D" id="4.10.1080.10">
    <property type="entry name" value="TSP type-3 repeat"/>
    <property type="match status" value="1"/>
</dbReference>
<accession>A0A160TF26</accession>
<organism evidence="3">
    <name type="scientific">hydrothermal vent metagenome</name>
    <dbReference type="NCBI Taxonomy" id="652676"/>
    <lineage>
        <taxon>unclassified sequences</taxon>
        <taxon>metagenomes</taxon>
        <taxon>ecological metagenomes</taxon>
    </lineage>
</organism>
<protein>
    <submittedName>
        <fullName evidence="3">Microbial collagenase, secreted</fullName>
        <ecNumber evidence="3">3.4.24.3</ecNumber>
    </submittedName>
</protein>
<dbReference type="Pfam" id="PF07581">
    <property type="entry name" value="Glug"/>
    <property type="match status" value="1"/>
</dbReference>
<dbReference type="SUPFAM" id="SSF103647">
    <property type="entry name" value="TSP type-3 repeat"/>
    <property type="match status" value="3"/>
</dbReference>
<feature type="compositionally biased region" description="Basic and acidic residues" evidence="1">
    <location>
        <begin position="132"/>
        <end position="147"/>
    </location>
</feature>
<feature type="compositionally biased region" description="Polar residues" evidence="1">
    <location>
        <begin position="29"/>
        <end position="38"/>
    </location>
</feature>
<feature type="domain" description="GLUG" evidence="2">
    <location>
        <begin position="453"/>
        <end position="478"/>
    </location>
</feature>
<feature type="compositionally biased region" description="Acidic residues" evidence="1">
    <location>
        <begin position="120"/>
        <end position="131"/>
    </location>
</feature>
<keyword evidence="3" id="KW-0378">Hydrolase</keyword>
<feature type="compositionally biased region" description="Basic and acidic residues" evidence="1">
    <location>
        <begin position="81"/>
        <end position="91"/>
    </location>
</feature>
<dbReference type="EC" id="3.4.24.3" evidence="3"/>
<dbReference type="AlphaFoldDB" id="A0A160TF26"/>